<organism evidence="1 2">
    <name type="scientific">Botryotinia fuckeliana (strain T4)</name>
    <name type="common">Noble rot fungus</name>
    <name type="synonym">Botrytis cinerea</name>
    <dbReference type="NCBI Taxonomy" id="999810"/>
    <lineage>
        <taxon>Eukaryota</taxon>
        <taxon>Fungi</taxon>
        <taxon>Dikarya</taxon>
        <taxon>Ascomycota</taxon>
        <taxon>Pezizomycotina</taxon>
        <taxon>Leotiomycetes</taxon>
        <taxon>Helotiales</taxon>
        <taxon>Sclerotiniaceae</taxon>
        <taxon>Botrytis</taxon>
    </lineage>
</organism>
<dbReference type="EMBL" id="FQ790254">
    <property type="protein sequence ID" value="CCD33654.1"/>
    <property type="molecule type" value="Genomic_DNA"/>
</dbReference>
<evidence type="ECO:0000313" key="1">
    <source>
        <dbReference type="EMBL" id="CCD33654.1"/>
    </source>
</evidence>
<gene>
    <name evidence="1" type="ORF">BofuT4_uP068000.1</name>
</gene>
<dbReference type="InParanoid" id="G2XQW7"/>
<proteinExistence type="predicted"/>
<dbReference type="Proteomes" id="UP000008177">
    <property type="component" value="Unplaced contigs"/>
</dbReference>
<name>G2XQW7_BOTF4</name>
<dbReference type="HOGENOM" id="CLU_3068351_0_0_1"/>
<sequence length="53" mass="6332">MPIEIHTYLPTYLPTHPGNMHIKSTTDKTHNIRRFEALFRSEARNCRLDFTFL</sequence>
<evidence type="ECO:0000313" key="2">
    <source>
        <dbReference type="Proteomes" id="UP000008177"/>
    </source>
</evidence>
<dbReference type="AlphaFoldDB" id="G2XQW7"/>
<accession>G2XQW7</accession>
<protein>
    <submittedName>
        <fullName evidence="1">Uncharacterized protein</fullName>
    </submittedName>
</protein>
<reference evidence="2" key="1">
    <citation type="journal article" date="2011" name="PLoS Genet.">
        <title>Genomic analysis of the necrotrophic fungal pathogens Sclerotinia sclerotiorum and Botrytis cinerea.</title>
        <authorList>
            <person name="Amselem J."/>
            <person name="Cuomo C.A."/>
            <person name="van Kan J.A."/>
            <person name="Viaud M."/>
            <person name="Benito E.P."/>
            <person name="Couloux A."/>
            <person name="Coutinho P.M."/>
            <person name="de Vries R.P."/>
            <person name="Dyer P.S."/>
            <person name="Fillinger S."/>
            <person name="Fournier E."/>
            <person name="Gout L."/>
            <person name="Hahn M."/>
            <person name="Kohn L."/>
            <person name="Lapalu N."/>
            <person name="Plummer K.M."/>
            <person name="Pradier J.M."/>
            <person name="Quevillon E."/>
            <person name="Sharon A."/>
            <person name="Simon A."/>
            <person name="ten Have A."/>
            <person name="Tudzynski B."/>
            <person name="Tudzynski P."/>
            <person name="Wincker P."/>
            <person name="Andrew M."/>
            <person name="Anthouard V."/>
            <person name="Beever R.E."/>
            <person name="Beffa R."/>
            <person name="Benoit I."/>
            <person name="Bouzid O."/>
            <person name="Brault B."/>
            <person name="Chen Z."/>
            <person name="Choquer M."/>
            <person name="Collemare J."/>
            <person name="Cotton P."/>
            <person name="Danchin E.G."/>
            <person name="Da Silva C."/>
            <person name="Gautier A."/>
            <person name="Giraud C."/>
            <person name="Giraud T."/>
            <person name="Gonzalez C."/>
            <person name="Grossetete S."/>
            <person name="Guldener U."/>
            <person name="Henrissat B."/>
            <person name="Howlett B.J."/>
            <person name="Kodira C."/>
            <person name="Kretschmer M."/>
            <person name="Lappartient A."/>
            <person name="Leroch M."/>
            <person name="Levis C."/>
            <person name="Mauceli E."/>
            <person name="Neuveglise C."/>
            <person name="Oeser B."/>
            <person name="Pearson M."/>
            <person name="Poulain J."/>
            <person name="Poussereau N."/>
            <person name="Quesneville H."/>
            <person name="Rascle C."/>
            <person name="Schumacher J."/>
            <person name="Segurens B."/>
            <person name="Sexton A."/>
            <person name="Silva E."/>
            <person name="Sirven C."/>
            <person name="Soanes D.M."/>
            <person name="Talbot N.J."/>
            <person name="Templeton M."/>
            <person name="Yandava C."/>
            <person name="Yarden O."/>
            <person name="Zeng Q."/>
            <person name="Rollins J.A."/>
            <person name="Lebrun M.H."/>
            <person name="Dickman M."/>
        </authorList>
    </citation>
    <scope>NUCLEOTIDE SEQUENCE [LARGE SCALE GENOMIC DNA]</scope>
    <source>
        <strain evidence="2">T4</strain>
    </source>
</reference>